<dbReference type="AlphaFoldDB" id="A0A2S3HPB7"/>
<name>A0A2S3HPB7_9POAL</name>
<evidence type="ECO:0000259" key="3">
    <source>
        <dbReference type="Pfam" id="PF09335"/>
    </source>
</evidence>
<dbReference type="EMBL" id="CM008050">
    <property type="protein sequence ID" value="PAN27202.1"/>
    <property type="molecule type" value="Genomic_DNA"/>
</dbReference>
<feature type="region of interest" description="Disordered" evidence="1">
    <location>
        <begin position="1"/>
        <end position="94"/>
    </location>
</feature>
<feature type="transmembrane region" description="Helical" evidence="2">
    <location>
        <begin position="142"/>
        <end position="162"/>
    </location>
</feature>
<evidence type="ECO:0000313" key="4">
    <source>
        <dbReference type="EMBL" id="PAN27202.1"/>
    </source>
</evidence>
<feature type="transmembrane region" description="Helical" evidence="2">
    <location>
        <begin position="295"/>
        <end position="314"/>
    </location>
</feature>
<feature type="transmembrane region" description="Helical" evidence="2">
    <location>
        <begin position="101"/>
        <end position="121"/>
    </location>
</feature>
<proteinExistence type="predicted"/>
<sequence length="327" mass="34365">MRPPQLPPSPVLSSHFSPPAAPGASPWRRRRLLHRGRAFQPPLSSLREPNKATLRKASPNVPFRLGGGGSGNPKDRRPAADEEEEEEAKGGGGSGAVTGTLLAGALLVGVVGGFGAAGYVYKDQINSFLTQFSGFIDGYGPAGYALFVLVYAGLEVLAIPAIPLTMSAGLLFGSVTGTIIVSVSGTLAAAAAFLIARYFARERILKLVEGNKKFLAIDKAIGENGFKVVTLLRLSPLLPFSLGNYLYGLTSVKFLPYVLGSWLGMLPGSWAYVSAGAFGRAIIQDESEIGLQGNGQLWTLGVGLLFTAVAAAYVTRLAKDAVKEIDD</sequence>
<keyword evidence="2" id="KW-0812">Transmembrane</keyword>
<dbReference type="InterPro" id="IPR032816">
    <property type="entry name" value="VTT_dom"/>
</dbReference>
<dbReference type="Gramene" id="PAN27202">
    <property type="protein sequence ID" value="PAN27202"/>
    <property type="gene ID" value="PAHAL_5G066000"/>
</dbReference>
<feature type="transmembrane region" description="Helical" evidence="2">
    <location>
        <begin position="168"/>
        <end position="196"/>
    </location>
</feature>
<dbReference type="PANTHER" id="PTHR46826">
    <property type="match status" value="1"/>
</dbReference>
<reference evidence="4" key="1">
    <citation type="submission" date="2018-04" db="EMBL/GenBank/DDBJ databases">
        <title>WGS assembly of Panicum hallii.</title>
        <authorList>
            <person name="Lovell J."/>
            <person name="Jenkins J."/>
            <person name="Lowry D."/>
            <person name="Mamidi S."/>
            <person name="Sreedasyam A."/>
            <person name="Weng X."/>
            <person name="Barry K."/>
            <person name="Bonette J."/>
            <person name="Campitelli B."/>
            <person name="Daum C."/>
            <person name="Gordon S."/>
            <person name="Gould B."/>
            <person name="Lipzen A."/>
            <person name="Macqueen A."/>
            <person name="Palacio-Mejia J."/>
            <person name="Plott C."/>
            <person name="Shakirov E."/>
            <person name="Shu S."/>
            <person name="Yoshinaga Y."/>
            <person name="Zane M."/>
            <person name="Rokhsar D."/>
            <person name="Grimwood J."/>
            <person name="Schmutz J."/>
            <person name="Juenger T."/>
        </authorList>
    </citation>
    <scope>NUCLEOTIDE SEQUENCE [LARGE SCALE GENOMIC DNA]</scope>
    <source>
        <strain evidence="4">FIL2</strain>
    </source>
</reference>
<dbReference type="PANTHER" id="PTHR46826:SF1">
    <property type="entry name" value="TVP38_TMEM64 FAMILY MEMBRANE PROTEIN YDJX"/>
    <property type="match status" value="1"/>
</dbReference>
<dbReference type="Proteomes" id="UP000243499">
    <property type="component" value="Chromosome 5"/>
</dbReference>
<protein>
    <recommendedName>
        <fullName evidence="3">VTT domain-containing protein</fullName>
    </recommendedName>
</protein>
<evidence type="ECO:0000256" key="1">
    <source>
        <dbReference type="SAM" id="MobiDB-lite"/>
    </source>
</evidence>
<dbReference type="Pfam" id="PF09335">
    <property type="entry name" value="VTT_dom"/>
    <property type="match status" value="1"/>
</dbReference>
<accession>A0A2S3HPB7</accession>
<keyword evidence="2" id="KW-1133">Transmembrane helix</keyword>
<feature type="compositionally biased region" description="Basic residues" evidence="1">
    <location>
        <begin position="27"/>
        <end position="37"/>
    </location>
</feature>
<organism evidence="4">
    <name type="scientific">Panicum hallii</name>
    <dbReference type="NCBI Taxonomy" id="206008"/>
    <lineage>
        <taxon>Eukaryota</taxon>
        <taxon>Viridiplantae</taxon>
        <taxon>Streptophyta</taxon>
        <taxon>Embryophyta</taxon>
        <taxon>Tracheophyta</taxon>
        <taxon>Spermatophyta</taxon>
        <taxon>Magnoliopsida</taxon>
        <taxon>Liliopsida</taxon>
        <taxon>Poales</taxon>
        <taxon>Poaceae</taxon>
        <taxon>PACMAD clade</taxon>
        <taxon>Panicoideae</taxon>
        <taxon>Panicodae</taxon>
        <taxon>Paniceae</taxon>
        <taxon>Panicinae</taxon>
        <taxon>Panicum</taxon>
        <taxon>Panicum sect. Panicum</taxon>
    </lineage>
</organism>
<feature type="transmembrane region" description="Helical" evidence="2">
    <location>
        <begin position="254"/>
        <end position="275"/>
    </location>
</feature>
<keyword evidence="2" id="KW-0472">Membrane</keyword>
<gene>
    <name evidence="4" type="ORF">PAHAL_5G066000</name>
</gene>
<dbReference type="InterPro" id="IPR053240">
    <property type="entry name" value="VTT_domain"/>
</dbReference>
<feature type="compositionally biased region" description="Pro residues" evidence="1">
    <location>
        <begin position="1"/>
        <end position="10"/>
    </location>
</feature>
<feature type="domain" description="VTT" evidence="3">
    <location>
        <begin position="159"/>
        <end position="277"/>
    </location>
</feature>
<evidence type="ECO:0000256" key="2">
    <source>
        <dbReference type="SAM" id="Phobius"/>
    </source>
</evidence>